<gene>
    <name evidence="2" type="ORF">BV898_17615</name>
</gene>
<evidence type="ECO:0000259" key="1">
    <source>
        <dbReference type="Pfam" id="PF09320"/>
    </source>
</evidence>
<dbReference type="OrthoDB" id="442087at2759"/>
<reference evidence="3" key="1">
    <citation type="submission" date="2017-01" db="EMBL/GenBank/DDBJ databases">
        <title>Comparative genomics of anhydrobiosis in the tardigrade Hypsibius dujardini.</title>
        <authorList>
            <person name="Yoshida Y."/>
            <person name="Koutsovoulos G."/>
            <person name="Laetsch D."/>
            <person name="Stevens L."/>
            <person name="Kumar S."/>
            <person name="Horikawa D."/>
            <person name="Ishino K."/>
            <person name="Komine S."/>
            <person name="Tomita M."/>
            <person name="Blaxter M."/>
            <person name="Arakawa K."/>
        </authorList>
    </citation>
    <scope>NUCLEOTIDE SEQUENCE [LARGE SCALE GENOMIC DNA]</scope>
    <source>
        <strain evidence="3">Z151</strain>
    </source>
</reference>
<organism evidence="2 3">
    <name type="scientific">Hypsibius exemplaris</name>
    <name type="common">Freshwater tardigrade</name>
    <dbReference type="NCBI Taxonomy" id="2072580"/>
    <lineage>
        <taxon>Eukaryota</taxon>
        <taxon>Metazoa</taxon>
        <taxon>Ecdysozoa</taxon>
        <taxon>Tardigrada</taxon>
        <taxon>Eutardigrada</taxon>
        <taxon>Parachela</taxon>
        <taxon>Hypsibioidea</taxon>
        <taxon>Hypsibiidae</taxon>
        <taxon>Hypsibius</taxon>
    </lineage>
</organism>
<evidence type="ECO:0000313" key="2">
    <source>
        <dbReference type="EMBL" id="OWA53181.1"/>
    </source>
</evidence>
<dbReference type="Proteomes" id="UP000192578">
    <property type="component" value="Unassembled WGS sequence"/>
</dbReference>
<dbReference type="EMBL" id="MTYJ01000307">
    <property type="protein sequence ID" value="OWA53181.1"/>
    <property type="molecule type" value="Genomic_DNA"/>
</dbReference>
<feature type="domain" description="DUF1977" evidence="1">
    <location>
        <begin position="63"/>
        <end position="149"/>
    </location>
</feature>
<sequence>MIQSPEYNKSRPGSDSYKDYSDEHLQAMLRVKEMHHILSGPLHGDGFLLRDCRQKSSIPLSSPTYTESVYNLQQSLKYPHQYLTRNLNVRFYLKDDIPTKLNNKEILTIETSVAELYLNNLKESCVRKRAYKENVMWRGRLYEDHKLVQRPGTGDTVVKNALAGL</sequence>
<protein>
    <recommendedName>
        <fullName evidence="1">DUF1977 domain-containing protein</fullName>
    </recommendedName>
</protein>
<dbReference type="InterPro" id="IPR015399">
    <property type="entry name" value="DUF1977_DnaJ-like"/>
</dbReference>
<dbReference type="AlphaFoldDB" id="A0A9X6RMZ0"/>
<name>A0A9X6RMZ0_HYPEX</name>
<proteinExistence type="predicted"/>
<dbReference type="Pfam" id="PF09320">
    <property type="entry name" value="DUF1977"/>
    <property type="match status" value="1"/>
</dbReference>
<keyword evidence="3" id="KW-1185">Reference proteome</keyword>
<accession>A0A9X6RMZ0</accession>
<evidence type="ECO:0000313" key="3">
    <source>
        <dbReference type="Proteomes" id="UP000192578"/>
    </source>
</evidence>
<comment type="caution">
    <text evidence="2">The sequence shown here is derived from an EMBL/GenBank/DDBJ whole genome shotgun (WGS) entry which is preliminary data.</text>
</comment>